<evidence type="ECO:0000256" key="1">
    <source>
        <dbReference type="SAM" id="MobiDB-lite"/>
    </source>
</evidence>
<protein>
    <submittedName>
        <fullName evidence="2">Uncharacterized protein</fullName>
    </submittedName>
</protein>
<reference evidence="2" key="1">
    <citation type="journal article" date="2007" name="PLoS ONE">
        <title>The first genome sequence of an elite grapevine cultivar (Pinot noir Vitis vinifera L.): coping with a highly heterozygous genome.</title>
        <authorList>
            <person name="Velasco R."/>
            <person name="Zharkikh A."/>
            <person name="Troggio M."/>
            <person name="Cartwright D.A."/>
            <person name="Cestaro A."/>
            <person name="Pruss D."/>
            <person name="Pindo M."/>
            <person name="FitzGerald L.M."/>
            <person name="Vezzulli S."/>
            <person name="Reid J."/>
            <person name="Malacarne G."/>
            <person name="Iliev D."/>
            <person name="Coppola G."/>
            <person name="Wardell B."/>
            <person name="Micheletti D."/>
            <person name="Macalma T."/>
            <person name="Facci M."/>
            <person name="Mitchell J.T."/>
            <person name="Perazzolli M."/>
            <person name="Eldredge G."/>
            <person name="Gatto P."/>
            <person name="Oyzerski R."/>
            <person name="Moretto M."/>
            <person name="Gutin N."/>
            <person name="Stefanini M."/>
            <person name="Chen Y."/>
            <person name="Segala C."/>
            <person name="Davenport C."/>
            <person name="Dematte L."/>
            <person name="Mraz A."/>
            <person name="Battilana J."/>
            <person name="Stormo K."/>
            <person name="Costa F."/>
            <person name="Tao Q."/>
            <person name="Si-Ammour A."/>
            <person name="Harkins T."/>
            <person name="Lackey A."/>
            <person name="Perbost C."/>
            <person name="Taillon B."/>
            <person name="Stella A."/>
            <person name="Solovyev V."/>
            <person name="Fawcett J.A."/>
            <person name="Sterck L."/>
            <person name="Vandepoele K."/>
            <person name="Grando S.M."/>
            <person name="Toppo S."/>
            <person name="Moser C."/>
            <person name="Lanchbury J."/>
            <person name="Bogden R."/>
            <person name="Skolnick M."/>
            <person name="Sgaramella V."/>
            <person name="Bhatnagar S.K."/>
            <person name="Fontana P."/>
            <person name="Gutin A."/>
            <person name="Van de Peer Y."/>
            <person name="Salamini F."/>
            <person name="Viola R."/>
        </authorList>
    </citation>
    <scope>NUCLEOTIDE SEQUENCE</scope>
</reference>
<evidence type="ECO:0000313" key="2">
    <source>
        <dbReference type="EMBL" id="CAN81942.1"/>
    </source>
</evidence>
<name>A5C8T2_VITVI</name>
<accession>A5C8T2</accession>
<sequence length="193" mass="21158">MDQRRNHLESLGICYRLFNFISKTLESQALKLMILCQPLSHGLAICHRLFNFAMQTLAAQAVKPVILGQPGHQPLGQVPVSDASAPIATITSPRSVLNKGYKELPIGPGTAAQPQEKGLKKSVSINETVEEIPNTRKSRKKKMAPEKLVSLEREKGEEPKPLKSILKVGSNLTGKSVSFTIPPIDAKMDEAQR</sequence>
<feature type="region of interest" description="Disordered" evidence="1">
    <location>
        <begin position="132"/>
        <end position="162"/>
    </location>
</feature>
<proteinExistence type="predicted"/>
<dbReference type="ExpressionAtlas" id="A5C8T2">
    <property type="expression patterns" value="baseline and differential"/>
</dbReference>
<dbReference type="AlphaFoldDB" id="A5C8T2"/>
<organism evidence="2">
    <name type="scientific">Vitis vinifera</name>
    <name type="common">Grape</name>
    <dbReference type="NCBI Taxonomy" id="29760"/>
    <lineage>
        <taxon>Eukaryota</taxon>
        <taxon>Viridiplantae</taxon>
        <taxon>Streptophyta</taxon>
        <taxon>Embryophyta</taxon>
        <taxon>Tracheophyta</taxon>
        <taxon>Spermatophyta</taxon>
        <taxon>Magnoliopsida</taxon>
        <taxon>eudicotyledons</taxon>
        <taxon>Gunneridae</taxon>
        <taxon>Pentapetalae</taxon>
        <taxon>rosids</taxon>
        <taxon>Vitales</taxon>
        <taxon>Vitaceae</taxon>
        <taxon>Viteae</taxon>
        <taxon>Vitis</taxon>
    </lineage>
</organism>
<feature type="compositionally biased region" description="Basic and acidic residues" evidence="1">
    <location>
        <begin position="143"/>
        <end position="161"/>
    </location>
</feature>
<dbReference type="EMBL" id="AM486280">
    <property type="protein sequence ID" value="CAN81942.1"/>
    <property type="molecule type" value="Genomic_DNA"/>
</dbReference>
<gene>
    <name evidence="2" type="ORF">VITISV_007360</name>
</gene>